<dbReference type="AlphaFoldDB" id="A0AAQ2UTQ6"/>
<proteinExistence type="predicted"/>
<dbReference type="Proteomes" id="UP000294726">
    <property type="component" value="Chromosome"/>
</dbReference>
<name>A0AAQ2UTQ6_OENOE</name>
<evidence type="ECO:0000313" key="2">
    <source>
        <dbReference type="Proteomes" id="UP000294726"/>
    </source>
</evidence>
<organism evidence="1 2">
    <name type="scientific">Oenococcus oeni</name>
    <name type="common">Leuconostoc oenos</name>
    <dbReference type="NCBI Taxonomy" id="1247"/>
    <lineage>
        <taxon>Bacteria</taxon>
        <taxon>Bacillati</taxon>
        <taxon>Bacillota</taxon>
        <taxon>Bacilli</taxon>
        <taxon>Lactobacillales</taxon>
        <taxon>Lactobacillaceae</taxon>
        <taxon>Oenococcus</taxon>
    </lineage>
</organism>
<dbReference type="EMBL" id="LR031358">
    <property type="protein sequence ID" value="VDB98050.1"/>
    <property type="molecule type" value="Genomic_DNA"/>
</dbReference>
<reference evidence="1 2" key="1">
    <citation type="submission" date="2018-08" db="EMBL/GenBank/DDBJ databases">
        <authorList>
            <person name="Lorentzen P. G. S. M."/>
        </authorList>
    </citation>
    <scope>NUCLEOTIDE SEQUENCE [LARGE SCALE GENOMIC DNA]</scope>
    <source>
        <strain evidence="1 2">CRBO_1381</strain>
    </source>
</reference>
<protein>
    <submittedName>
        <fullName evidence="1">Uncharacterized protein</fullName>
    </submittedName>
</protein>
<gene>
    <name evidence="1" type="ORF">OENI_0908</name>
</gene>
<evidence type="ECO:0000313" key="1">
    <source>
        <dbReference type="EMBL" id="VDB98050.1"/>
    </source>
</evidence>
<accession>A0AAQ2UTQ6</accession>
<sequence length="58" mass="6710">MLKMIIHKNNTNREVTNDIVKTLSYCGQYVHISKYLVKNYNPLHEKTPTQRAGACVMT</sequence>